<evidence type="ECO:0000256" key="5">
    <source>
        <dbReference type="ARBA" id="ARBA00022679"/>
    </source>
</evidence>
<dbReference type="InterPro" id="IPR036968">
    <property type="entry name" value="Enolpyruvate_Tfrase_sf"/>
</dbReference>
<dbReference type="GO" id="GO:0008760">
    <property type="term" value="F:UDP-N-acetylglucosamine 1-carboxyvinyltransferase activity"/>
    <property type="evidence" value="ECO:0007669"/>
    <property type="project" value="UniProtKB-EC"/>
</dbReference>
<evidence type="ECO:0000313" key="17">
    <source>
        <dbReference type="EMBL" id="KKU31761.1"/>
    </source>
</evidence>
<dbReference type="PANTHER" id="PTHR43783">
    <property type="entry name" value="UDP-N-ACETYLGLUCOSAMINE 1-CARBOXYVINYLTRANSFERASE"/>
    <property type="match status" value="1"/>
</dbReference>
<evidence type="ECO:0000256" key="2">
    <source>
        <dbReference type="ARBA" id="ARBA00004752"/>
    </source>
</evidence>
<evidence type="ECO:0000256" key="12">
    <source>
        <dbReference type="ARBA" id="ARBA00039754"/>
    </source>
</evidence>
<dbReference type="EMBL" id="LCMF01000003">
    <property type="protein sequence ID" value="KKU31761.1"/>
    <property type="molecule type" value="Genomic_DNA"/>
</dbReference>
<reference evidence="17 18" key="1">
    <citation type="journal article" date="2015" name="Nature">
        <title>rRNA introns, odd ribosomes, and small enigmatic genomes across a large radiation of phyla.</title>
        <authorList>
            <person name="Brown C.T."/>
            <person name="Hug L.A."/>
            <person name="Thomas B.C."/>
            <person name="Sharon I."/>
            <person name="Castelle C.J."/>
            <person name="Singh A."/>
            <person name="Wilkins M.J."/>
            <person name="Williams K.H."/>
            <person name="Banfield J.F."/>
        </authorList>
    </citation>
    <scope>NUCLEOTIDE SEQUENCE [LARGE SCALE GENOMIC DNA]</scope>
</reference>
<keyword evidence="6" id="KW-0133">Cell shape</keyword>
<evidence type="ECO:0000256" key="4">
    <source>
        <dbReference type="ARBA" id="ARBA00022618"/>
    </source>
</evidence>
<evidence type="ECO:0000256" key="9">
    <source>
        <dbReference type="ARBA" id="ARBA00023316"/>
    </source>
</evidence>
<comment type="similarity">
    <text evidence="10">Belongs to the EPSP synthase family. MurA subfamily.</text>
</comment>
<evidence type="ECO:0000256" key="10">
    <source>
        <dbReference type="ARBA" id="ARBA00038367"/>
    </source>
</evidence>
<dbReference type="SUPFAM" id="SSF55205">
    <property type="entry name" value="EPT/RTPC-like"/>
    <property type="match status" value="1"/>
</dbReference>
<dbReference type="EC" id="2.5.1.7" evidence="11"/>
<evidence type="ECO:0000313" key="18">
    <source>
        <dbReference type="Proteomes" id="UP000034732"/>
    </source>
</evidence>
<feature type="domain" description="Enolpyruvate transferase" evidence="16">
    <location>
        <begin position="6"/>
        <end position="436"/>
    </location>
</feature>
<evidence type="ECO:0000256" key="6">
    <source>
        <dbReference type="ARBA" id="ARBA00022960"/>
    </source>
</evidence>
<keyword evidence="4" id="KW-0132">Cell division</keyword>
<evidence type="ECO:0000256" key="11">
    <source>
        <dbReference type="ARBA" id="ARBA00039108"/>
    </source>
</evidence>
<organism evidence="17 18">
    <name type="scientific">candidate division WWE3 bacterium GW2011_GWA1_46_21</name>
    <dbReference type="NCBI Taxonomy" id="1619107"/>
    <lineage>
        <taxon>Bacteria</taxon>
        <taxon>Katanobacteria</taxon>
    </lineage>
</organism>
<evidence type="ECO:0000256" key="7">
    <source>
        <dbReference type="ARBA" id="ARBA00022984"/>
    </source>
</evidence>
<keyword evidence="5 17" id="KW-0808">Transferase</keyword>
<evidence type="ECO:0000256" key="15">
    <source>
        <dbReference type="ARBA" id="ARBA00047527"/>
    </source>
</evidence>
<dbReference type="GO" id="GO:0051301">
    <property type="term" value="P:cell division"/>
    <property type="evidence" value="ECO:0007669"/>
    <property type="project" value="UniProtKB-KW"/>
</dbReference>
<dbReference type="NCBIfam" id="NF006873">
    <property type="entry name" value="PRK09369.1"/>
    <property type="match status" value="1"/>
</dbReference>
<keyword evidence="9" id="KW-0961">Cell wall biogenesis/degradation</keyword>
<dbReference type="PATRIC" id="fig|1619107.3.peg.89"/>
<dbReference type="InterPro" id="IPR001986">
    <property type="entry name" value="Enolpyruvate_Tfrase_dom"/>
</dbReference>
<keyword evidence="8" id="KW-0131">Cell cycle</keyword>
<dbReference type="PANTHER" id="PTHR43783:SF1">
    <property type="entry name" value="UDP-N-ACETYLGLUCOSAMINE 1-CARBOXYVINYLTRANSFERASE"/>
    <property type="match status" value="1"/>
</dbReference>
<dbReference type="GO" id="GO:0005737">
    <property type="term" value="C:cytoplasm"/>
    <property type="evidence" value="ECO:0007669"/>
    <property type="project" value="UniProtKB-SubCell"/>
</dbReference>
<comment type="caution">
    <text evidence="17">The sequence shown here is derived from an EMBL/GenBank/DDBJ whole genome shotgun (WGS) entry which is preliminary data.</text>
</comment>
<evidence type="ECO:0000256" key="14">
    <source>
        <dbReference type="ARBA" id="ARBA00042842"/>
    </source>
</evidence>
<sequence>MSGIIVEGGVPLTGSVTISGAKNSALKIIHAAMFSNEDVFVDNVPRIENVLTDMEIIRLLGGKAEWISKNRVVLNGARLESHEIPYELGSKNRTSILLALPLLFKFGKALVPKPGGCRIGFRPINRWLETWDALGFKVEENAKYYRISVGVPKATNITFKINTHMGTDCAILSSIFVPGQTTINNAAEEPEVDELINFCNLIGADISRVEPRKIVVNGKNVFGPTTKESGEFRVGSDRNEVVTFAVAAIVTGGNVIIRGVARNSILSFISALSKIGCGYELTGDEMRVWHNGQELTPINITTAPAPGFMTDWQPLITLLLTLASGESIVHDTVFTDRFGYIKDLNRMGSKIELFEPTQLGLVSEVSDEGYDVARLGEPKTAAKIKGPTKLKGERILIPDLRAGATLILAALSATGKSDISGYENVERGYEDFISKLTQLGARITTY</sequence>
<evidence type="ECO:0000259" key="16">
    <source>
        <dbReference type="Pfam" id="PF00275"/>
    </source>
</evidence>
<gene>
    <name evidence="17" type="ORF">UX44_C0003G0009</name>
</gene>
<dbReference type="InterPro" id="IPR013792">
    <property type="entry name" value="RNA3'P_cycl/enolpyr_Trfase_a/b"/>
</dbReference>
<comment type="subcellular location">
    <subcellularLocation>
        <location evidence="1">Cytoplasm</location>
    </subcellularLocation>
</comment>
<accession>A0A0G1PG88</accession>
<protein>
    <recommendedName>
        <fullName evidence="12">UDP-N-acetylglucosamine 1-carboxyvinyltransferase</fullName>
        <ecNumber evidence="11">2.5.1.7</ecNumber>
    </recommendedName>
    <alternativeName>
        <fullName evidence="13">Enoylpyruvate transferase</fullName>
    </alternativeName>
    <alternativeName>
        <fullName evidence="14">UDP-N-acetylglucosamine enolpyruvyl transferase</fullName>
    </alternativeName>
</protein>
<name>A0A0G1PG88_UNCKA</name>
<dbReference type="AlphaFoldDB" id="A0A0G1PG88"/>
<keyword evidence="3" id="KW-0963">Cytoplasm</keyword>
<evidence type="ECO:0000256" key="13">
    <source>
        <dbReference type="ARBA" id="ARBA00042443"/>
    </source>
</evidence>
<dbReference type="Proteomes" id="UP000034732">
    <property type="component" value="Unassembled WGS sequence"/>
</dbReference>
<comment type="pathway">
    <text evidence="2">Cell wall biogenesis; peptidoglycan biosynthesis.</text>
</comment>
<dbReference type="GO" id="GO:0009252">
    <property type="term" value="P:peptidoglycan biosynthetic process"/>
    <property type="evidence" value="ECO:0007669"/>
    <property type="project" value="UniProtKB-KW"/>
</dbReference>
<evidence type="ECO:0000256" key="1">
    <source>
        <dbReference type="ARBA" id="ARBA00004496"/>
    </source>
</evidence>
<dbReference type="Gene3D" id="3.65.10.10">
    <property type="entry name" value="Enolpyruvate transferase domain"/>
    <property type="match status" value="2"/>
</dbReference>
<dbReference type="InterPro" id="IPR050068">
    <property type="entry name" value="MurA_subfamily"/>
</dbReference>
<comment type="catalytic activity">
    <reaction evidence="15">
        <text>phosphoenolpyruvate + UDP-N-acetyl-alpha-D-glucosamine = UDP-N-acetyl-3-O-(1-carboxyvinyl)-alpha-D-glucosamine + phosphate</text>
        <dbReference type="Rhea" id="RHEA:18681"/>
        <dbReference type="ChEBI" id="CHEBI:43474"/>
        <dbReference type="ChEBI" id="CHEBI:57705"/>
        <dbReference type="ChEBI" id="CHEBI:58702"/>
        <dbReference type="ChEBI" id="CHEBI:68483"/>
        <dbReference type="EC" id="2.5.1.7"/>
    </reaction>
</comment>
<dbReference type="InterPro" id="IPR005750">
    <property type="entry name" value="UDP_GlcNAc_COvinyl_MurA"/>
</dbReference>
<evidence type="ECO:0000256" key="3">
    <source>
        <dbReference type="ARBA" id="ARBA00022490"/>
    </source>
</evidence>
<dbReference type="GO" id="GO:0019277">
    <property type="term" value="P:UDP-N-acetylgalactosamine biosynthetic process"/>
    <property type="evidence" value="ECO:0007669"/>
    <property type="project" value="InterPro"/>
</dbReference>
<dbReference type="CDD" id="cd01555">
    <property type="entry name" value="UdpNAET"/>
    <property type="match status" value="1"/>
</dbReference>
<evidence type="ECO:0000256" key="8">
    <source>
        <dbReference type="ARBA" id="ARBA00023306"/>
    </source>
</evidence>
<dbReference type="GO" id="GO:0008360">
    <property type="term" value="P:regulation of cell shape"/>
    <property type="evidence" value="ECO:0007669"/>
    <property type="project" value="UniProtKB-KW"/>
</dbReference>
<dbReference type="Pfam" id="PF00275">
    <property type="entry name" value="EPSP_synthase"/>
    <property type="match status" value="1"/>
</dbReference>
<proteinExistence type="inferred from homology"/>
<keyword evidence="7" id="KW-0573">Peptidoglycan synthesis</keyword>
<dbReference type="GO" id="GO:0071555">
    <property type="term" value="P:cell wall organization"/>
    <property type="evidence" value="ECO:0007669"/>
    <property type="project" value="UniProtKB-KW"/>
</dbReference>